<evidence type="ECO:0000256" key="6">
    <source>
        <dbReference type="ARBA" id="ARBA00012518"/>
    </source>
</evidence>
<protein>
    <recommendedName>
        <fullName evidence="7 20">UDP-N-acetylenolpyruvoylglucosamine reductase</fullName>
        <ecNumber evidence="6 20">1.3.1.98</ecNumber>
    </recommendedName>
    <alternativeName>
        <fullName evidence="18 20">UDP-N-acetylmuramate dehydrogenase</fullName>
    </alternativeName>
</protein>
<dbReference type="PROSITE" id="PS51387">
    <property type="entry name" value="FAD_PCMH"/>
    <property type="match status" value="1"/>
</dbReference>
<feature type="active site" evidence="20">
    <location>
        <position position="170"/>
    </location>
</feature>
<evidence type="ECO:0000256" key="15">
    <source>
        <dbReference type="ARBA" id="ARBA00023002"/>
    </source>
</evidence>
<gene>
    <name evidence="20 22" type="primary">murB</name>
    <name evidence="22" type="ORF">E4680_05040</name>
</gene>
<evidence type="ECO:0000256" key="9">
    <source>
        <dbReference type="ARBA" id="ARBA00022618"/>
    </source>
</evidence>
<dbReference type="PANTHER" id="PTHR21071">
    <property type="entry name" value="UDP-N-ACETYLENOLPYRUVOYLGLUCOSAMINE REDUCTASE"/>
    <property type="match status" value="1"/>
</dbReference>
<evidence type="ECO:0000256" key="14">
    <source>
        <dbReference type="ARBA" id="ARBA00022984"/>
    </source>
</evidence>
<dbReference type="GO" id="GO:0071949">
    <property type="term" value="F:FAD binding"/>
    <property type="evidence" value="ECO:0007669"/>
    <property type="project" value="InterPro"/>
</dbReference>
<reference evidence="22 23" key="1">
    <citation type="journal article" date="2019" name="ISME J.">
        <title>Candidatus Macondimonas diazotrophica, a novel gammaproteobacterial genus dominating crude-oil-contaminated coastal sediments.</title>
        <authorList>
            <person name="Karthikeyan S."/>
            <person name="Konstantinidis K."/>
        </authorList>
    </citation>
    <scope>NUCLEOTIDE SEQUENCE [LARGE SCALE GENOMIC DNA]</scope>
    <source>
        <strain evidence="22 23">KTK01</strain>
    </source>
</reference>
<dbReference type="Pfam" id="PF02873">
    <property type="entry name" value="MurB_C"/>
    <property type="match status" value="1"/>
</dbReference>
<dbReference type="InterPro" id="IPR036635">
    <property type="entry name" value="MurB_C_sf"/>
</dbReference>
<keyword evidence="14 20" id="KW-0573">Peptidoglycan synthesis</keyword>
<comment type="cofactor">
    <cofactor evidence="1 20">
        <name>FAD</name>
        <dbReference type="ChEBI" id="CHEBI:57692"/>
    </cofactor>
</comment>
<evidence type="ECO:0000256" key="2">
    <source>
        <dbReference type="ARBA" id="ARBA00003921"/>
    </source>
</evidence>
<comment type="caution">
    <text evidence="22">The sequence shown here is derived from an EMBL/GenBank/DDBJ whole genome shotgun (WGS) entry which is preliminary data.</text>
</comment>
<comment type="catalytic activity">
    <reaction evidence="19 20">
        <text>UDP-N-acetyl-alpha-D-muramate + NADP(+) = UDP-N-acetyl-3-O-(1-carboxyvinyl)-alpha-D-glucosamine + NADPH + H(+)</text>
        <dbReference type="Rhea" id="RHEA:12248"/>
        <dbReference type="ChEBI" id="CHEBI:15378"/>
        <dbReference type="ChEBI" id="CHEBI:57783"/>
        <dbReference type="ChEBI" id="CHEBI:58349"/>
        <dbReference type="ChEBI" id="CHEBI:68483"/>
        <dbReference type="ChEBI" id="CHEBI:70757"/>
        <dbReference type="EC" id="1.3.1.98"/>
    </reaction>
</comment>
<comment type="function">
    <text evidence="2 20">Cell wall formation.</text>
</comment>
<dbReference type="Gene3D" id="3.30.43.10">
    <property type="entry name" value="Uridine Diphospho-n-acetylenolpyruvylglucosamine Reductase, domain 2"/>
    <property type="match status" value="1"/>
</dbReference>
<evidence type="ECO:0000256" key="18">
    <source>
        <dbReference type="ARBA" id="ARBA00031026"/>
    </source>
</evidence>
<evidence type="ECO:0000256" key="16">
    <source>
        <dbReference type="ARBA" id="ARBA00023306"/>
    </source>
</evidence>
<dbReference type="GO" id="GO:0008762">
    <property type="term" value="F:UDP-N-acetylmuramate dehydrogenase activity"/>
    <property type="evidence" value="ECO:0007669"/>
    <property type="project" value="UniProtKB-UniRule"/>
</dbReference>
<dbReference type="RefSeq" id="WP_135281312.1">
    <property type="nucleotide sequence ID" value="NZ_SRIO01000005.1"/>
</dbReference>
<evidence type="ECO:0000256" key="1">
    <source>
        <dbReference type="ARBA" id="ARBA00001974"/>
    </source>
</evidence>
<dbReference type="UniPathway" id="UPA00219"/>
<dbReference type="OrthoDB" id="9804753at2"/>
<dbReference type="Gene3D" id="3.30.465.10">
    <property type="match status" value="1"/>
</dbReference>
<keyword evidence="8 20" id="KW-0963">Cytoplasm</keyword>
<dbReference type="NCBIfam" id="NF010480">
    <property type="entry name" value="PRK13905.1"/>
    <property type="match status" value="1"/>
</dbReference>
<dbReference type="InterPro" id="IPR016169">
    <property type="entry name" value="FAD-bd_PCMH_sub2"/>
</dbReference>
<organism evidence="22 23">
    <name type="scientific">Candidatus Macondimonas diazotrophica</name>
    <dbReference type="NCBI Taxonomy" id="2305248"/>
    <lineage>
        <taxon>Bacteria</taxon>
        <taxon>Pseudomonadati</taxon>
        <taxon>Pseudomonadota</taxon>
        <taxon>Gammaproteobacteria</taxon>
        <taxon>Chromatiales</taxon>
        <taxon>Ectothiorhodospiraceae</taxon>
        <taxon>Candidatus Macondimonas</taxon>
    </lineage>
</organism>
<keyword evidence="9 20" id="KW-0132">Cell division</keyword>
<comment type="subcellular location">
    <subcellularLocation>
        <location evidence="3 20">Cytoplasm</location>
    </subcellularLocation>
</comment>
<evidence type="ECO:0000256" key="11">
    <source>
        <dbReference type="ARBA" id="ARBA00022827"/>
    </source>
</evidence>
<dbReference type="Proteomes" id="UP000297890">
    <property type="component" value="Unassembled WGS sequence"/>
</dbReference>
<comment type="similarity">
    <text evidence="5 20">Belongs to the MurB family.</text>
</comment>
<dbReference type="Gene3D" id="3.90.78.10">
    <property type="entry name" value="UDP-N-acetylenolpyruvoylglucosamine reductase, C-terminal domain"/>
    <property type="match status" value="1"/>
</dbReference>
<evidence type="ECO:0000259" key="21">
    <source>
        <dbReference type="PROSITE" id="PS51387"/>
    </source>
</evidence>
<dbReference type="GO" id="GO:0071555">
    <property type="term" value="P:cell wall organization"/>
    <property type="evidence" value="ECO:0007669"/>
    <property type="project" value="UniProtKB-KW"/>
</dbReference>
<evidence type="ECO:0000256" key="13">
    <source>
        <dbReference type="ARBA" id="ARBA00022960"/>
    </source>
</evidence>
<accession>A0A4Z0F9D1</accession>
<evidence type="ECO:0000256" key="17">
    <source>
        <dbReference type="ARBA" id="ARBA00023316"/>
    </source>
</evidence>
<dbReference type="SUPFAM" id="SSF56176">
    <property type="entry name" value="FAD-binding/transporter-associated domain-like"/>
    <property type="match status" value="1"/>
</dbReference>
<dbReference type="NCBIfam" id="TIGR00179">
    <property type="entry name" value="murB"/>
    <property type="match status" value="1"/>
</dbReference>
<proteinExistence type="inferred from homology"/>
<dbReference type="SUPFAM" id="SSF56194">
    <property type="entry name" value="Uridine diphospho-N-Acetylenolpyruvylglucosamine reductase, MurB, C-terminal domain"/>
    <property type="match status" value="1"/>
</dbReference>
<feature type="active site" evidence="20">
    <location>
        <position position="290"/>
    </location>
</feature>
<evidence type="ECO:0000256" key="20">
    <source>
        <dbReference type="HAMAP-Rule" id="MF_00037"/>
    </source>
</evidence>
<name>A0A4Z0F9D1_9GAMM</name>
<dbReference type="PANTHER" id="PTHR21071:SF4">
    <property type="entry name" value="UDP-N-ACETYLENOLPYRUVOYLGLUCOSAMINE REDUCTASE"/>
    <property type="match status" value="1"/>
</dbReference>
<feature type="active site" description="Proton donor" evidence="20">
    <location>
        <position position="220"/>
    </location>
</feature>
<keyword evidence="17 20" id="KW-0961">Cell wall biogenesis/degradation</keyword>
<evidence type="ECO:0000256" key="10">
    <source>
        <dbReference type="ARBA" id="ARBA00022630"/>
    </source>
</evidence>
<evidence type="ECO:0000256" key="8">
    <source>
        <dbReference type="ARBA" id="ARBA00022490"/>
    </source>
</evidence>
<dbReference type="InterPro" id="IPR016167">
    <property type="entry name" value="FAD-bd_PCMH_sub1"/>
</dbReference>
<sequence>MNAQRDTVRGRLRHNEPMMAHTSWRVGGRAALFFEPADVADLADFLSALPAQTPLFWLGLGSNVLVRDGGIDGVVIATHPGLGGLHRSGPGRVQAQAGVPCAKLARLCERERLADGAFFAGIPGTLGGALAMNAGAFGGETWTQVSRVETIDRQGERRWRPASEFQAGYRHVVMPAAEEWFITGEWAFDPAVGPNGHTHIRELLARRAATQPLGLPSCGSVFRNPPGDHAARLIEFVGLKGARIGDAQVSPKHANFIINLGHARAADIERLIVQIQEQVRTECGVDLMPEVRIVGRPA</sequence>
<evidence type="ECO:0000256" key="19">
    <source>
        <dbReference type="ARBA" id="ARBA00048914"/>
    </source>
</evidence>
<evidence type="ECO:0000256" key="5">
    <source>
        <dbReference type="ARBA" id="ARBA00010485"/>
    </source>
</evidence>
<keyword evidence="10 20" id="KW-0285">Flavoprotein</keyword>
<dbReference type="InterPro" id="IPR003170">
    <property type="entry name" value="MurB"/>
</dbReference>
<evidence type="ECO:0000256" key="12">
    <source>
        <dbReference type="ARBA" id="ARBA00022857"/>
    </source>
</evidence>
<dbReference type="InterPro" id="IPR011601">
    <property type="entry name" value="MurB_C"/>
</dbReference>
<dbReference type="HAMAP" id="MF_00037">
    <property type="entry name" value="MurB"/>
    <property type="match status" value="1"/>
</dbReference>
<keyword evidence="16 20" id="KW-0131">Cell cycle</keyword>
<keyword evidence="12 20" id="KW-0521">NADP</keyword>
<keyword evidence="11 20" id="KW-0274">FAD</keyword>
<evidence type="ECO:0000313" key="22">
    <source>
        <dbReference type="EMBL" id="TFZ83012.1"/>
    </source>
</evidence>
<dbReference type="InterPro" id="IPR006094">
    <property type="entry name" value="Oxid_FAD_bind_N"/>
</dbReference>
<dbReference type="AlphaFoldDB" id="A0A4Z0F9D1"/>
<feature type="domain" description="FAD-binding PCMH-type" evidence="21">
    <location>
        <begin position="25"/>
        <end position="226"/>
    </location>
</feature>
<dbReference type="EMBL" id="SRIO01000005">
    <property type="protein sequence ID" value="TFZ83012.1"/>
    <property type="molecule type" value="Genomic_DNA"/>
</dbReference>
<dbReference type="GO" id="GO:0009252">
    <property type="term" value="P:peptidoglycan biosynthetic process"/>
    <property type="evidence" value="ECO:0007669"/>
    <property type="project" value="UniProtKB-UniRule"/>
</dbReference>
<keyword evidence="15 20" id="KW-0560">Oxidoreductase</keyword>
<dbReference type="GO" id="GO:0008360">
    <property type="term" value="P:regulation of cell shape"/>
    <property type="evidence" value="ECO:0007669"/>
    <property type="project" value="UniProtKB-KW"/>
</dbReference>
<dbReference type="GO" id="GO:0005829">
    <property type="term" value="C:cytosol"/>
    <property type="evidence" value="ECO:0007669"/>
    <property type="project" value="TreeGrafter"/>
</dbReference>
<keyword evidence="23" id="KW-1185">Reference proteome</keyword>
<evidence type="ECO:0000256" key="3">
    <source>
        <dbReference type="ARBA" id="ARBA00004496"/>
    </source>
</evidence>
<dbReference type="InterPro" id="IPR016166">
    <property type="entry name" value="FAD-bd_PCMH"/>
</dbReference>
<comment type="pathway">
    <text evidence="4 20">Cell wall biogenesis; peptidoglycan biosynthesis.</text>
</comment>
<evidence type="ECO:0000313" key="23">
    <source>
        <dbReference type="Proteomes" id="UP000297890"/>
    </source>
</evidence>
<dbReference type="Pfam" id="PF01565">
    <property type="entry name" value="FAD_binding_4"/>
    <property type="match status" value="1"/>
</dbReference>
<keyword evidence="13 20" id="KW-0133">Cell shape</keyword>
<evidence type="ECO:0000256" key="7">
    <source>
        <dbReference type="ARBA" id="ARBA00015188"/>
    </source>
</evidence>
<evidence type="ECO:0000256" key="4">
    <source>
        <dbReference type="ARBA" id="ARBA00004752"/>
    </source>
</evidence>
<dbReference type="EC" id="1.3.1.98" evidence="6 20"/>
<dbReference type="InterPro" id="IPR036318">
    <property type="entry name" value="FAD-bd_PCMH-like_sf"/>
</dbReference>
<dbReference type="GO" id="GO:0051301">
    <property type="term" value="P:cell division"/>
    <property type="evidence" value="ECO:0007669"/>
    <property type="project" value="UniProtKB-KW"/>
</dbReference>